<dbReference type="Proteomes" id="UP000198855">
    <property type="component" value="Unassembled WGS sequence"/>
</dbReference>
<dbReference type="SUPFAM" id="SSF54001">
    <property type="entry name" value="Cysteine proteinases"/>
    <property type="match status" value="1"/>
</dbReference>
<dbReference type="AlphaFoldDB" id="A0A1I1THL3"/>
<evidence type="ECO:0000313" key="1">
    <source>
        <dbReference type="EMBL" id="SFD58005.1"/>
    </source>
</evidence>
<reference evidence="2" key="1">
    <citation type="submission" date="2016-10" db="EMBL/GenBank/DDBJ databases">
        <authorList>
            <person name="Varghese N."/>
            <person name="Submissions S."/>
        </authorList>
    </citation>
    <scope>NUCLEOTIDE SEQUENCE [LARGE SCALE GENOMIC DNA]</scope>
    <source>
        <strain evidence="2">CGMCC 1.10784</strain>
    </source>
</reference>
<accession>A0A1I1THL3</accession>
<organism evidence="1 2">
    <name type="scientific">Paenibacillus catalpae</name>
    <dbReference type="NCBI Taxonomy" id="1045775"/>
    <lineage>
        <taxon>Bacteria</taxon>
        <taxon>Bacillati</taxon>
        <taxon>Bacillota</taxon>
        <taxon>Bacilli</taxon>
        <taxon>Bacillales</taxon>
        <taxon>Paenibacillaceae</taxon>
        <taxon>Paenibacillus</taxon>
    </lineage>
</organism>
<evidence type="ECO:0000313" key="2">
    <source>
        <dbReference type="Proteomes" id="UP000198855"/>
    </source>
</evidence>
<dbReference type="EMBL" id="FOMT01000001">
    <property type="protein sequence ID" value="SFD58005.1"/>
    <property type="molecule type" value="Genomic_DNA"/>
</dbReference>
<dbReference type="InterPro" id="IPR038765">
    <property type="entry name" value="Papain-like_cys_pep_sf"/>
</dbReference>
<proteinExistence type="predicted"/>
<dbReference type="STRING" id="1045775.SAMN05216378_0511"/>
<sequence>MASDGILKVWRKFDRFPMETLTKVWYFQKDTARKQREVSLMKEHYQQYGITGNCFDLALWLLHEFDQDGIEAYPVGHDLGTPHAHVAVIAMSEEGHRYFCDLGDQWLNPVLIDSESKNYRSDRLQGFFPAAEIQVNSEGSLLTVEYHRPNGKVSSQDFHTTPVAIPDFLKAAEISQNTIKDKPLLECRVPRGDEIAHWEFYNWNSVLSTTQGLFHETAAENLEQWCTRIHQRTGYDQQVLLEALHIYDSMR</sequence>
<evidence type="ECO:0008006" key="3">
    <source>
        <dbReference type="Google" id="ProtNLM"/>
    </source>
</evidence>
<keyword evidence="2" id="KW-1185">Reference proteome</keyword>
<gene>
    <name evidence="1" type="ORF">SAMN05216378_0511</name>
</gene>
<name>A0A1I1THL3_9BACL</name>
<protein>
    <recommendedName>
        <fullName evidence="3">Arylamine N-acetyltransferase</fullName>
    </recommendedName>
</protein>